<evidence type="ECO:0000313" key="3">
    <source>
        <dbReference type="Proteomes" id="UP000011747"/>
    </source>
</evidence>
<name>G9QHV7_9BACI</name>
<gene>
    <name evidence="2" type="ORF">HMPREF1015_01321</name>
</gene>
<proteinExistence type="predicted"/>
<reference evidence="2 3" key="1">
    <citation type="submission" date="2011-09" db="EMBL/GenBank/DDBJ databases">
        <title>The Genome Sequence of Bacillus smithii 7_3_47FAA.</title>
        <authorList>
            <consortium name="The Broad Institute Genome Sequencing Platform"/>
            <person name="Earl A."/>
            <person name="Ward D."/>
            <person name="Feldgarden M."/>
            <person name="Gevers D."/>
            <person name="Daigneault M."/>
            <person name="Strauss J."/>
            <person name="Allen-Vercoe E."/>
            <person name="Young S.K."/>
            <person name="Zeng Q."/>
            <person name="Gargeya S."/>
            <person name="Fitzgerald M."/>
            <person name="Haas B."/>
            <person name="Abouelleil A."/>
            <person name="Alvarado L."/>
            <person name="Arachchi H.M."/>
            <person name="Berlin A."/>
            <person name="Brown A."/>
            <person name="Chapman S.B."/>
            <person name="Chen Z."/>
            <person name="Dunbar C."/>
            <person name="Freedman E."/>
            <person name="Gearin G."/>
            <person name="Goldberg J."/>
            <person name="Griggs A."/>
            <person name="Gujja S."/>
            <person name="Heiman D."/>
            <person name="Howarth C."/>
            <person name="Larson L."/>
            <person name="Lui A."/>
            <person name="MacDonald P.J.P."/>
            <person name="Montmayeur A."/>
            <person name="Murphy C."/>
            <person name="Neiman D."/>
            <person name="Pearson M."/>
            <person name="Priest M."/>
            <person name="Roberts A."/>
            <person name="Saif S."/>
            <person name="Shea T."/>
            <person name="Shenoy N."/>
            <person name="Sisk P."/>
            <person name="Stolte C."/>
            <person name="Sykes S."/>
            <person name="Wortman J."/>
            <person name="Nusbaum C."/>
            <person name="Birren B."/>
        </authorList>
    </citation>
    <scope>NUCLEOTIDE SEQUENCE [LARGE SCALE GENOMIC DNA]</scope>
    <source>
        <strain evidence="2 3">7_3_47FAA</strain>
    </source>
</reference>
<organism evidence="2 3">
    <name type="scientific">Bacillus smithii 7_3_47FAA</name>
    <dbReference type="NCBI Taxonomy" id="665952"/>
    <lineage>
        <taxon>Bacteria</taxon>
        <taxon>Bacillati</taxon>
        <taxon>Bacillota</taxon>
        <taxon>Bacilli</taxon>
        <taxon>Bacillales</taxon>
        <taxon>Bacillaceae</taxon>
        <taxon>Bacillus</taxon>
    </lineage>
</organism>
<evidence type="ECO:0008006" key="4">
    <source>
        <dbReference type="Google" id="ProtNLM"/>
    </source>
</evidence>
<dbReference type="InterPro" id="IPR012440">
    <property type="entry name" value="DUF1641"/>
</dbReference>
<dbReference type="PANTHER" id="PTHR38433:SF1">
    <property type="entry name" value="DUF1641 DOMAIN-CONTAINING PROTEIN"/>
    <property type="match status" value="1"/>
</dbReference>
<accession>G9QHV7</accession>
<dbReference type="AlphaFoldDB" id="G9QHV7"/>
<feature type="coiled-coil region" evidence="1">
    <location>
        <begin position="9"/>
        <end position="36"/>
    </location>
</feature>
<keyword evidence="1" id="KW-0175">Coiled coil</keyword>
<keyword evidence="3" id="KW-1185">Reference proteome</keyword>
<dbReference type="Pfam" id="PF07849">
    <property type="entry name" value="DUF1641"/>
    <property type="match status" value="1"/>
</dbReference>
<dbReference type="PATRIC" id="fig|665952.3.peg.521"/>
<sequence>MAEPITFIRKKEMTKEEQIQQKLDELKSLLADHDDDLTNLLKIIGELNQAGLLEAANAMLQAREKIAKIALGQVSREPVTNLINNLMGVAGAVSNIDPDFTAKLMNSITNGIKEGNHHLQNGDKVKFRDLLKVLNDPDINRAIGFGLHFLKGMGQGLKENG</sequence>
<dbReference type="EMBL" id="ACWF01000021">
    <property type="protein sequence ID" value="EHL79264.1"/>
    <property type="molecule type" value="Genomic_DNA"/>
</dbReference>
<evidence type="ECO:0000313" key="2">
    <source>
        <dbReference type="EMBL" id="EHL79264.1"/>
    </source>
</evidence>
<dbReference type="HOGENOM" id="CLU_102904_1_0_9"/>
<dbReference type="PANTHER" id="PTHR38433">
    <property type="match status" value="1"/>
</dbReference>
<dbReference type="Proteomes" id="UP000011747">
    <property type="component" value="Unassembled WGS sequence"/>
</dbReference>
<comment type="caution">
    <text evidence="2">The sequence shown here is derived from an EMBL/GenBank/DDBJ whole genome shotgun (WGS) entry which is preliminary data.</text>
</comment>
<protein>
    <recommendedName>
        <fullName evidence="4">DUF1641 domain-containing protein</fullName>
    </recommendedName>
</protein>
<dbReference type="RefSeq" id="WP_003352797.1">
    <property type="nucleotide sequence ID" value="NZ_JH414742.1"/>
</dbReference>
<evidence type="ECO:0000256" key="1">
    <source>
        <dbReference type="SAM" id="Coils"/>
    </source>
</evidence>